<organism evidence="1">
    <name type="scientific">marine sediment metagenome</name>
    <dbReference type="NCBI Taxonomy" id="412755"/>
    <lineage>
        <taxon>unclassified sequences</taxon>
        <taxon>metagenomes</taxon>
        <taxon>ecological metagenomes</taxon>
    </lineage>
</organism>
<accession>A0A0F9HMN1</accession>
<dbReference type="EMBL" id="LAZR01014656">
    <property type="protein sequence ID" value="KKM16521.1"/>
    <property type="molecule type" value="Genomic_DNA"/>
</dbReference>
<reference evidence="1" key="1">
    <citation type="journal article" date="2015" name="Nature">
        <title>Complex archaea that bridge the gap between prokaryotes and eukaryotes.</title>
        <authorList>
            <person name="Spang A."/>
            <person name="Saw J.H."/>
            <person name="Jorgensen S.L."/>
            <person name="Zaremba-Niedzwiedzka K."/>
            <person name="Martijn J."/>
            <person name="Lind A.E."/>
            <person name="van Eijk R."/>
            <person name="Schleper C."/>
            <person name="Guy L."/>
            <person name="Ettema T.J."/>
        </authorList>
    </citation>
    <scope>NUCLEOTIDE SEQUENCE</scope>
</reference>
<name>A0A0F9HMN1_9ZZZZ</name>
<protein>
    <submittedName>
        <fullName evidence="1">Uncharacterized protein</fullName>
    </submittedName>
</protein>
<sequence length="161" mass="17555">MAMTTADEIRARMERDTTKLATATANEVVEREAEKLVKAIRTKTTLAIMKRIGKAVVLTIQETGEVDIRKGGSGEKSQSVGRQEGVTGWIVNGKDIGSPMVSRMLATVYNVERPKDVYDKDSPERFARKSAALERIGQAKVKVVRGDKATDAVAFLKSTTA</sequence>
<comment type="caution">
    <text evidence="1">The sequence shown here is derived from an EMBL/GenBank/DDBJ whole genome shotgun (WGS) entry which is preliminary data.</text>
</comment>
<dbReference type="AlphaFoldDB" id="A0A0F9HMN1"/>
<gene>
    <name evidence="1" type="ORF">LCGC14_1684970</name>
</gene>
<proteinExistence type="predicted"/>
<evidence type="ECO:0000313" key="1">
    <source>
        <dbReference type="EMBL" id="KKM16521.1"/>
    </source>
</evidence>